<reference evidence="1" key="1">
    <citation type="submission" date="2020-05" db="EMBL/GenBank/DDBJ databases">
        <title>Mycena genomes resolve the evolution of fungal bioluminescence.</title>
        <authorList>
            <person name="Tsai I.J."/>
        </authorList>
    </citation>
    <scope>NUCLEOTIDE SEQUENCE</scope>
    <source>
        <strain evidence="1">CCC161011</strain>
    </source>
</reference>
<keyword evidence="2" id="KW-1185">Reference proteome</keyword>
<name>A0A8H6XFA3_9AGAR</name>
<organism evidence="1 2">
    <name type="scientific">Mycena venus</name>
    <dbReference type="NCBI Taxonomy" id="2733690"/>
    <lineage>
        <taxon>Eukaryota</taxon>
        <taxon>Fungi</taxon>
        <taxon>Dikarya</taxon>
        <taxon>Basidiomycota</taxon>
        <taxon>Agaricomycotina</taxon>
        <taxon>Agaricomycetes</taxon>
        <taxon>Agaricomycetidae</taxon>
        <taxon>Agaricales</taxon>
        <taxon>Marasmiineae</taxon>
        <taxon>Mycenaceae</taxon>
        <taxon>Mycena</taxon>
    </lineage>
</organism>
<evidence type="ECO:0000313" key="1">
    <source>
        <dbReference type="EMBL" id="KAF7340383.1"/>
    </source>
</evidence>
<protein>
    <submittedName>
        <fullName evidence="1">Dna polymerase gamma</fullName>
    </submittedName>
</protein>
<evidence type="ECO:0000313" key="2">
    <source>
        <dbReference type="Proteomes" id="UP000620124"/>
    </source>
</evidence>
<dbReference type="InterPro" id="IPR032675">
    <property type="entry name" value="LRR_dom_sf"/>
</dbReference>
<dbReference type="OrthoDB" id="2847287at2759"/>
<dbReference type="Gene3D" id="3.80.10.10">
    <property type="entry name" value="Ribonuclease Inhibitor"/>
    <property type="match status" value="1"/>
</dbReference>
<dbReference type="Proteomes" id="UP000620124">
    <property type="component" value="Unassembled WGS sequence"/>
</dbReference>
<dbReference type="SUPFAM" id="SSF52047">
    <property type="entry name" value="RNI-like"/>
    <property type="match status" value="1"/>
</dbReference>
<sequence>MYKSIFLFSGGWTGAFEMFEKHPELCVHVRRLGVDLIYEALRPELWRDDVDIDHIAALIEKASGRLLNLQTFTWSGRRLPPDHLFRTLRNACPQLKNLHCLTKSIRIDPGSELFKFDDLAGFTLWVAYDDKISEPTPMQDIPVELGDMLLQRCPNLNTLSIRLRSMPNIWIQDVEIDRLLSGVWPKLRVCDLEIEVIDSDPILVWPPASTLRGFFSVHSSITELMLQSYARFPTTVLTRELPLIFDASALGQLTSFEGLLQHVAEIPDPAALKILVLCTVVSETSAEPILAVLRRLTSLRGLTLEFSDIKASTFIRDIVSACPSVASLHVKFYKTVFNLKQLADFSAGLRDLSQLRSLYFDKVYSSSDGTLLATALMLLGDIPLLQEICIVNFMANH</sequence>
<dbReference type="AlphaFoldDB" id="A0A8H6XFA3"/>
<comment type="caution">
    <text evidence="1">The sequence shown here is derived from an EMBL/GenBank/DDBJ whole genome shotgun (WGS) entry which is preliminary data.</text>
</comment>
<dbReference type="EMBL" id="JACAZI010000019">
    <property type="protein sequence ID" value="KAF7340383.1"/>
    <property type="molecule type" value="Genomic_DNA"/>
</dbReference>
<proteinExistence type="predicted"/>
<accession>A0A8H6XFA3</accession>
<gene>
    <name evidence="1" type="ORF">MVEN_01957800</name>
</gene>